<dbReference type="CDD" id="cd00291">
    <property type="entry name" value="SirA_YedF_YeeD"/>
    <property type="match status" value="1"/>
</dbReference>
<name>A0A150J0F5_9EURY</name>
<dbReference type="Proteomes" id="UP000075398">
    <property type="component" value="Unassembled WGS sequence"/>
</dbReference>
<reference evidence="2 3" key="1">
    <citation type="journal article" date="2016" name="ISME J.">
        <title>Chasing the elusive Euryarchaeota class WSA2: genomes reveal a uniquely fastidious methyl-reducing methanogen.</title>
        <authorList>
            <person name="Nobu M.K."/>
            <person name="Narihiro T."/>
            <person name="Kuroda K."/>
            <person name="Mei R."/>
            <person name="Liu W.T."/>
        </authorList>
    </citation>
    <scope>NUCLEOTIDE SEQUENCE [LARGE SCALE GENOMIC DNA]</scope>
    <source>
        <strain evidence="2">U1lsi0528_Bin055</strain>
    </source>
</reference>
<comment type="caution">
    <text evidence="2">The sequence shown here is derived from an EMBL/GenBank/DDBJ whole genome shotgun (WGS) entry which is preliminary data.</text>
</comment>
<dbReference type="PROSITE" id="PS01148">
    <property type="entry name" value="UPF0033"/>
    <property type="match status" value="1"/>
</dbReference>
<sequence length="74" mass="8092">MAEIKVDVKGQTCPVPLVECRKALRKAAAGDIVEIEGTHPTSKKEIPMAVKALGYKIISIDEEGNTWKIKICKV</sequence>
<evidence type="ECO:0000313" key="3">
    <source>
        <dbReference type="Proteomes" id="UP000075398"/>
    </source>
</evidence>
<gene>
    <name evidence="2" type="ORF">AMQ22_01435</name>
</gene>
<feature type="domain" description="UPF0033" evidence="1">
    <location>
        <begin position="6"/>
        <end position="30"/>
    </location>
</feature>
<dbReference type="PANTHER" id="PTHR33279">
    <property type="entry name" value="SULFUR CARRIER PROTEIN YEDF-RELATED"/>
    <property type="match status" value="1"/>
</dbReference>
<dbReference type="Gene3D" id="3.30.110.40">
    <property type="entry name" value="TusA-like domain"/>
    <property type="match status" value="1"/>
</dbReference>
<dbReference type="PANTHER" id="PTHR33279:SF18">
    <property type="entry name" value="SULFUR CARRIER PROTEIN MJ0990-RELATED"/>
    <property type="match status" value="1"/>
</dbReference>
<dbReference type="EMBL" id="LNGC01000070">
    <property type="protein sequence ID" value="KYC50615.1"/>
    <property type="molecule type" value="Genomic_DNA"/>
</dbReference>
<accession>A0A150J0F5</accession>
<dbReference type="InterPro" id="IPR001455">
    <property type="entry name" value="TusA-like"/>
</dbReference>
<evidence type="ECO:0000259" key="1">
    <source>
        <dbReference type="PROSITE" id="PS01148"/>
    </source>
</evidence>
<proteinExistence type="predicted"/>
<dbReference type="Pfam" id="PF01206">
    <property type="entry name" value="TusA"/>
    <property type="match status" value="1"/>
</dbReference>
<dbReference type="InterPro" id="IPR036868">
    <property type="entry name" value="TusA-like_sf"/>
</dbReference>
<dbReference type="AlphaFoldDB" id="A0A150J0F5"/>
<dbReference type="SUPFAM" id="SSF64307">
    <property type="entry name" value="SirA-like"/>
    <property type="match status" value="1"/>
</dbReference>
<organism evidence="2 3">
    <name type="scientific">Candidatus Methanofastidiosum methylothiophilum</name>
    <dbReference type="NCBI Taxonomy" id="1705564"/>
    <lineage>
        <taxon>Archaea</taxon>
        <taxon>Methanobacteriati</taxon>
        <taxon>Methanobacteriota</taxon>
        <taxon>Stenosarchaea group</taxon>
        <taxon>Candidatus Methanofastidiosia</taxon>
        <taxon>Candidatus Methanofastidiosales</taxon>
        <taxon>Candidatus Methanofastidiosaceae</taxon>
        <taxon>Candidatus Methanofastidiosum</taxon>
    </lineage>
</organism>
<protein>
    <recommendedName>
        <fullName evidence="1">UPF0033 domain-containing protein</fullName>
    </recommendedName>
</protein>
<evidence type="ECO:0000313" key="2">
    <source>
        <dbReference type="EMBL" id="KYC50615.1"/>
    </source>
</evidence>